<evidence type="ECO:0000259" key="11">
    <source>
        <dbReference type="SMART" id="SM00852"/>
    </source>
</evidence>
<evidence type="ECO:0000256" key="10">
    <source>
        <dbReference type="RuleBase" id="RU365090"/>
    </source>
</evidence>
<keyword evidence="10 12" id="KW-0808">Transferase</keyword>
<dbReference type="InterPro" id="IPR005110">
    <property type="entry name" value="MoeA_linker/N"/>
</dbReference>
<keyword evidence="8 10" id="KW-0501">Molybdenum cofactor biosynthesis</keyword>
<dbReference type="InterPro" id="IPR036688">
    <property type="entry name" value="MoeA_C_domain_IV_sf"/>
</dbReference>
<dbReference type="Proteomes" id="UP000322619">
    <property type="component" value="Unassembled WGS sequence"/>
</dbReference>
<dbReference type="GO" id="GO:0005737">
    <property type="term" value="C:cytoplasm"/>
    <property type="evidence" value="ECO:0007669"/>
    <property type="project" value="TreeGrafter"/>
</dbReference>
<comment type="catalytic activity">
    <reaction evidence="9">
        <text>adenylyl-molybdopterin + molybdate = Mo-molybdopterin + AMP + H(+)</text>
        <dbReference type="Rhea" id="RHEA:35047"/>
        <dbReference type="ChEBI" id="CHEBI:15378"/>
        <dbReference type="ChEBI" id="CHEBI:36264"/>
        <dbReference type="ChEBI" id="CHEBI:62727"/>
        <dbReference type="ChEBI" id="CHEBI:71302"/>
        <dbReference type="ChEBI" id="CHEBI:456215"/>
        <dbReference type="EC" id="2.10.1.1"/>
    </reaction>
</comment>
<evidence type="ECO:0000256" key="1">
    <source>
        <dbReference type="ARBA" id="ARBA00002901"/>
    </source>
</evidence>
<reference evidence="12 13" key="1">
    <citation type="submission" date="2019-08" db="EMBL/GenBank/DDBJ databases">
        <title>Isolation and enrichment of carboxydotrophic bacteria from anaerobic sludge for the production of bio-based chemicals from syngas.</title>
        <authorList>
            <person name="Antares A.L."/>
            <person name="Moreira J."/>
            <person name="Diender M."/>
            <person name="Parshina S.N."/>
            <person name="Stams A.J.M."/>
            <person name="Alves M."/>
            <person name="Alves J.I."/>
            <person name="Sousa D.Z."/>
        </authorList>
    </citation>
    <scope>NUCLEOTIDE SEQUENCE [LARGE SCALE GENOMIC DNA]</scope>
    <source>
        <strain evidence="12 13">JM</strain>
    </source>
</reference>
<keyword evidence="7 10" id="KW-0500">Molybdenum</keyword>
<sequence length="417" mass="45239">MKKMVGKEKKMELLKVKTIDEMKKIINESFIDIALENETIDLSHGLGRILAADLVSTIDVPHFDRSVVDGYAVKLTDVQGASQAIPGFLRIAGEVQMGKETAERLNQGETFYVPTGGMVPAGTEAMIMIEYTEKLGEKDLAIYTNAGANENMMQIGDDIKKGELVFSRGHQLRPQDIGVLSALGYLQIEVFKRPRISIISTGDEIIRPGETPKPGEVIDINTPALAAVATRLGAEVISTAYARDDREEIRLAVQKGIENGEMVILSGGSSMGEKDYTVQVIEGLGQVLLHGLAVKPGKPTILGTVSQKPVIGLPGQPAAAIMVMMIVLQEFMRLYYGQDSVNDLTVQGVLTENVHAAPGRRTFQTVAIKKTENGIEVRPTHGKSGMITLLAYSDGYIEITENEEGKNTGDQVLVTLF</sequence>
<dbReference type="NCBIfam" id="NF045515">
    <property type="entry name" value="Glp_gephyrin"/>
    <property type="match status" value="1"/>
</dbReference>
<comment type="function">
    <text evidence="1 10">Catalyzes the insertion of molybdate into adenylated molybdopterin with the concomitant release of AMP.</text>
</comment>
<dbReference type="SUPFAM" id="SSF53218">
    <property type="entry name" value="Molybdenum cofactor biosynthesis proteins"/>
    <property type="match status" value="1"/>
</dbReference>
<comment type="function">
    <text evidence="2">May be involved in the biosynthesis of molybdopterin.</text>
</comment>
<protein>
    <recommendedName>
        <fullName evidence="6 10">Molybdopterin molybdenumtransferase</fullName>
        <ecNumber evidence="5 10">2.10.1.1</ecNumber>
    </recommendedName>
</protein>
<evidence type="ECO:0000256" key="5">
    <source>
        <dbReference type="ARBA" id="ARBA00013269"/>
    </source>
</evidence>
<dbReference type="Gene3D" id="2.40.340.10">
    <property type="entry name" value="MoeA, C-terminal, domain IV"/>
    <property type="match status" value="1"/>
</dbReference>
<dbReference type="Pfam" id="PF00994">
    <property type="entry name" value="MoCF_biosynth"/>
    <property type="match status" value="1"/>
</dbReference>
<dbReference type="Gene3D" id="3.40.980.10">
    <property type="entry name" value="MoaB/Mog-like domain"/>
    <property type="match status" value="1"/>
</dbReference>
<dbReference type="Gene3D" id="2.170.190.11">
    <property type="entry name" value="Molybdopterin biosynthesis moea protein, domain 3"/>
    <property type="match status" value="1"/>
</dbReference>
<dbReference type="EMBL" id="VSLA01000002">
    <property type="protein sequence ID" value="TYC88083.1"/>
    <property type="molecule type" value="Genomic_DNA"/>
</dbReference>
<dbReference type="SMART" id="SM00852">
    <property type="entry name" value="MoCF_biosynth"/>
    <property type="match status" value="1"/>
</dbReference>
<comment type="pathway">
    <text evidence="3 10">Cofactor biosynthesis; molybdopterin biosynthesis.</text>
</comment>
<evidence type="ECO:0000313" key="12">
    <source>
        <dbReference type="EMBL" id="TYC88083.1"/>
    </source>
</evidence>
<evidence type="ECO:0000256" key="4">
    <source>
        <dbReference type="ARBA" id="ARBA00010763"/>
    </source>
</evidence>
<comment type="similarity">
    <text evidence="4 10">Belongs to the MoeA family.</text>
</comment>
<keyword evidence="10" id="KW-0460">Magnesium</keyword>
<dbReference type="Pfam" id="PF03453">
    <property type="entry name" value="MoeA_N"/>
    <property type="match status" value="1"/>
</dbReference>
<evidence type="ECO:0000256" key="7">
    <source>
        <dbReference type="ARBA" id="ARBA00022505"/>
    </source>
</evidence>
<dbReference type="AlphaFoldDB" id="A0A5D0WVE9"/>
<dbReference type="CDD" id="cd00887">
    <property type="entry name" value="MoeA"/>
    <property type="match status" value="1"/>
</dbReference>
<dbReference type="InterPro" id="IPR036135">
    <property type="entry name" value="MoeA_linker/N_sf"/>
</dbReference>
<gene>
    <name evidence="12" type="ORF">FXB42_00235</name>
</gene>
<accession>A0A5D0WVE9</accession>
<dbReference type="PROSITE" id="PS01079">
    <property type="entry name" value="MOCF_BIOSYNTHESIS_2"/>
    <property type="match status" value="1"/>
</dbReference>
<evidence type="ECO:0000256" key="8">
    <source>
        <dbReference type="ARBA" id="ARBA00023150"/>
    </source>
</evidence>
<dbReference type="SUPFAM" id="SSF63882">
    <property type="entry name" value="MoeA N-terminal region -like"/>
    <property type="match status" value="1"/>
</dbReference>
<evidence type="ECO:0000313" key="13">
    <source>
        <dbReference type="Proteomes" id="UP000322619"/>
    </source>
</evidence>
<dbReference type="GO" id="GO:0006777">
    <property type="term" value="P:Mo-molybdopterin cofactor biosynthetic process"/>
    <property type="evidence" value="ECO:0007669"/>
    <property type="project" value="UniProtKB-UniRule"/>
</dbReference>
<dbReference type="Gene3D" id="3.90.105.10">
    <property type="entry name" value="Molybdopterin biosynthesis moea protein, domain 2"/>
    <property type="match status" value="1"/>
</dbReference>
<dbReference type="NCBIfam" id="TIGR00177">
    <property type="entry name" value="molyb_syn"/>
    <property type="match status" value="1"/>
</dbReference>
<dbReference type="UniPathway" id="UPA00344"/>
<proteinExistence type="inferred from homology"/>
<dbReference type="InterPro" id="IPR008284">
    <property type="entry name" value="MoCF_biosynth_CS"/>
</dbReference>
<name>A0A5D0WVE9_9FIRM</name>
<dbReference type="EC" id="2.10.1.1" evidence="5 10"/>
<comment type="cofactor">
    <cofactor evidence="10">
        <name>Mg(2+)</name>
        <dbReference type="ChEBI" id="CHEBI:18420"/>
    </cofactor>
</comment>
<evidence type="ECO:0000256" key="6">
    <source>
        <dbReference type="ARBA" id="ARBA00021108"/>
    </source>
</evidence>
<dbReference type="InterPro" id="IPR036425">
    <property type="entry name" value="MoaB/Mog-like_dom_sf"/>
</dbReference>
<dbReference type="InterPro" id="IPR005111">
    <property type="entry name" value="MoeA_C_domain_IV"/>
</dbReference>
<dbReference type="PANTHER" id="PTHR10192">
    <property type="entry name" value="MOLYBDOPTERIN BIOSYNTHESIS PROTEIN"/>
    <property type="match status" value="1"/>
</dbReference>
<keyword evidence="10" id="KW-0479">Metal-binding</keyword>
<dbReference type="PANTHER" id="PTHR10192:SF5">
    <property type="entry name" value="GEPHYRIN"/>
    <property type="match status" value="1"/>
</dbReference>
<feature type="domain" description="MoaB/Mog" evidence="11">
    <location>
        <begin position="197"/>
        <end position="334"/>
    </location>
</feature>
<evidence type="ECO:0000256" key="9">
    <source>
        <dbReference type="ARBA" id="ARBA00047317"/>
    </source>
</evidence>
<dbReference type="GO" id="GO:0061599">
    <property type="term" value="F:molybdopterin molybdotransferase activity"/>
    <property type="evidence" value="ECO:0007669"/>
    <property type="project" value="UniProtKB-UniRule"/>
</dbReference>
<evidence type="ECO:0000256" key="3">
    <source>
        <dbReference type="ARBA" id="ARBA00005046"/>
    </source>
</evidence>
<dbReference type="SUPFAM" id="SSF63867">
    <property type="entry name" value="MoeA C-terminal domain-like"/>
    <property type="match status" value="1"/>
</dbReference>
<comment type="caution">
    <text evidence="12">The sequence shown here is derived from an EMBL/GenBank/DDBJ whole genome shotgun (WGS) entry which is preliminary data.</text>
</comment>
<dbReference type="GO" id="GO:0046872">
    <property type="term" value="F:metal ion binding"/>
    <property type="evidence" value="ECO:0007669"/>
    <property type="project" value="UniProtKB-UniRule"/>
</dbReference>
<organism evidence="12 13">
    <name type="scientific">Acetobacterium wieringae</name>
    <dbReference type="NCBI Taxonomy" id="52694"/>
    <lineage>
        <taxon>Bacteria</taxon>
        <taxon>Bacillati</taxon>
        <taxon>Bacillota</taxon>
        <taxon>Clostridia</taxon>
        <taxon>Eubacteriales</taxon>
        <taxon>Eubacteriaceae</taxon>
        <taxon>Acetobacterium</taxon>
    </lineage>
</organism>
<dbReference type="InterPro" id="IPR001453">
    <property type="entry name" value="MoaB/Mog_dom"/>
</dbReference>
<dbReference type="InterPro" id="IPR038987">
    <property type="entry name" value="MoeA-like"/>
</dbReference>
<evidence type="ECO:0000256" key="2">
    <source>
        <dbReference type="ARBA" id="ARBA00003487"/>
    </source>
</evidence>
<dbReference type="Pfam" id="PF03454">
    <property type="entry name" value="MoeA_C"/>
    <property type="match status" value="1"/>
</dbReference>